<dbReference type="Proteomes" id="UP000425916">
    <property type="component" value="Chromosome"/>
</dbReference>
<dbReference type="RefSeq" id="WP_156271199.1">
    <property type="nucleotide sequence ID" value="NZ_CP046244.1"/>
</dbReference>
<evidence type="ECO:0008006" key="3">
    <source>
        <dbReference type="Google" id="ProtNLM"/>
    </source>
</evidence>
<reference evidence="1 2" key="1">
    <citation type="submission" date="2019-11" db="EMBL/GenBank/DDBJ databases">
        <title>Genome sequence of Moorella glycerini DSM11254.</title>
        <authorList>
            <person name="Poehlein A."/>
            <person name="Boeer T."/>
            <person name="Daniel R."/>
        </authorList>
    </citation>
    <scope>NUCLEOTIDE SEQUENCE [LARGE SCALE GENOMIC DNA]</scope>
    <source>
        <strain evidence="1 2">DSM 11254</strain>
    </source>
</reference>
<dbReference type="Gene3D" id="1.25.10.10">
    <property type="entry name" value="Leucine-rich Repeat Variant"/>
    <property type="match status" value="2"/>
</dbReference>
<protein>
    <recommendedName>
        <fullName evidence="3">Armadillo-type fold</fullName>
    </recommendedName>
</protein>
<proteinExistence type="predicted"/>
<sequence length="368" mass="40301">MSKELALKPTCPFCGLPVARPKEQVTRRPNEMPVESCSCGAVYACDITGHNLGAAFIEALVFSCNLDWDLAWGLLPEEDYLEKLVENYDYETHLIVPGGFYEGRRISGALYFVKLHPDILEVTRQGVQKKLARAAAISSQTSTAPPGEKKFTKKEIEALVNEYQVETLLNIARSERRLIRELQRLLYAGDELLRFRAADILGKVAAFIAQKDPENIARLLQRLLTSVTGPGSSGWGAIDAAGAIIASLPETFAGYIPALYQLLADTTLRPQALRAIGSIARVKPGLIRPACLRFLPFLQDPDPATRGYTAWLLGNLSAAAARDMLRGLQDDGQPVTFYDSGNLQKKTVAQLASEALAKMEVGEPVHGY</sequence>
<evidence type="ECO:0000313" key="2">
    <source>
        <dbReference type="Proteomes" id="UP000425916"/>
    </source>
</evidence>
<dbReference type="InterPro" id="IPR016024">
    <property type="entry name" value="ARM-type_fold"/>
</dbReference>
<dbReference type="OrthoDB" id="9774367at2"/>
<gene>
    <name evidence="1" type="ORF">MGLY_00280</name>
</gene>
<evidence type="ECO:0000313" key="1">
    <source>
        <dbReference type="EMBL" id="QGP90719.1"/>
    </source>
</evidence>
<dbReference type="AlphaFoldDB" id="A0A6I5ZM83"/>
<dbReference type="SUPFAM" id="SSF48371">
    <property type="entry name" value="ARM repeat"/>
    <property type="match status" value="1"/>
</dbReference>
<keyword evidence="2" id="KW-1185">Reference proteome</keyword>
<dbReference type="InterPro" id="IPR054701">
    <property type="entry name" value="DVU0298-like"/>
</dbReference>
<name>A0A6I5ZM83_9FIRM</name>
<accession>A0A6I5ZM83</accession>
<dbReference type="InterPro" id="IPR011989">
    <property type="entry name" value="ARM-like"/>
</dbReference>
<dbReference type="EMBL" id="CP046244">
    <property type="protein sequence ID" value="QGP90719.1"/>
    <property type="molecule type" value="Genomic_DNA"/>
</dbReference>
<dbReference type="NCBIfam" id="NF045662">
    <property type="entry name" value="DVU0298_fam"/>
    <property type="match status" value="1"/>
</dbReference>
<dbReference type="Pfam" id="PF13513">
    <property type="entry name" value="HEAT_EZ"/>
    <property type="match status" value="1"/>
</dbReference>
<organism evidence="1 2">
    <name type="scientific">Neomoorella glycerini</name>
    <dbReference type="NCBI Taxonomy" id="55779"/>
    <lineage>
        <taxon>Bacteria</taxon>
        <taxon>Bacillati</taxon>
        <taxon>Bacillota</taxon>
        <taxon>Clostridia</taxon>
        <taxon>Neomoorellales</taxon>
        <taxon>Neomoorellaceae</taxon>
        <taxon>Neomoorella</taxon>
    </lineage>
</organism>